<dbReference type="EMBL" id="FOMD01000001">
    <property type="protein sequence ID" value="SFC18850.1"/>
    <property type="molecule type" value="Genomic_DNA"/>
</dbReference>
<proteinExistence type="predicted"/>
<protein>
    <recommendedName>
        <fullName evidence="4">PH domain-containing protein</fullName>
    </recommendedName>
</protein>
<feature type="transmembrane region" description="Helical" evidence="1">
    <location>
        <begin position="43"/>
        <end position="63"/>
    </location>
</feature>
<keyword evidence="1" id="KW-0812">Transmembrane</keyword>
<evidence type="ECO:0000313" key="3">
    <source>
        <dbReference type="Proteomes" id="UP000199022"/>
    </source>
</evidence>
<dbReference type="AlphaFoldDB" id="A0A1I1HCJ4"/>
<keyword evidence="1" id="KW-1133">Transmembrane helix</keyword>
<organism evidence="2 3">
    <name type="scientific">Klenkia taihuensis</name>
    <dbReference type="NCBI Taxonomy" id="1225127"/>
    <lineage>
        <taxon>Bacteria</taxon>
        <taxon>Bacillati</taxon>
        <taxon>Actinomycetota</taxon>
        <taxon>Actinomycetes</taxon>
        <taxon>Geodermatophilales</taxon>
        <taxon>Geodermatophilaceae</taxon>
        <taxon>Klenkia</taxon>
    </lineage>
</organism>
<keyword evidence="3" id="KW-1185">Reference proteome</keyword>
<evidence type="ECO:0000256" key="1">
    <source>
        <dbReference type="SAM" id="Phobius"/>
    </source>
</evidence>
<dbReference type="Proteomes" id="UP000199022">
    <property type="component" value="Unassembled WGS sequence"/>
</dbReference>
<evidence type="ECO:0000313" key="2">
    <source>
        <dbReference type="EMBL" id="SFC18850.1"/>
    </source>
</evidence>
<feature type="transmembrane region" description="Helical" evidence="1">
    <location>
        <begin position="18"/>
        <end position="36"/>
    </location>
</feature>
<dbReference type="RefSeq" id="WP_091553943.1">
    <property type="nucleotide sequence ID" value="NZ_BNAC01000002.1"/>
</dbReference>
<reference evidence="3" key="1">
    <citation type="submission" date="2016-10" db="EMBL/GenBank/DDBJ databases">
        <authorList>
            <person name="Varghese N."/>
            <person name="Submissions S."/>
        </authorList>
    </citation>
    <scope>NUCLEOTIDE SEQUENCE [LARGE SCALE GENOMIC DNA]</scope>
    <source>
        <strain evidence="3">DSM 45962</strain>
    </source>
</reference>
<gene>
    <name evidence="2" type="ORF">SAMN05661030_0333</name>
</gene>
<dbReference type="STRING" id="1225127.SAMN05661030_0333"/>
<evidence type="ECO:0008006" key="4">
    <source>
        <dbReference type="Google" id="ProtNLM"/>
    </source>
</evidence>
<keyword evidence="1" id="KW-0472">Membrane</keyword>
<sequence length="163" mass="16885">MRTGPDGVLHLAVQGRAVAGWVLALAVVAAAGLADLRWGSGAVAVACLAVVLLVGTVVLPPVLGSVSAHPEGHLVVRWLLASHRYEMEEIDSVVVAPAGPQLSGSALFGQRGIALFARGAELVLFSGAEVPLRSTQVLVLPPLLRRLDREVAALQAWLDEGPA</sequence>
<accession>A0A1I1HCJ4</accession>
<name>A0A1I1HCJ4_9ACTN</name>